<comment type="function">
    <text evidence="3">Probable oxidoreductase that may play a role as regulator of mitochondrial function.</text>
</comment>
<evidence type="ECO:0000313" key="8">
    <source>
        <dbReference type="Proteomes" id="UP000781932"/>
    </source>
</evidence>
<keyword evidence="8" id="KW-1185">Reference proteome</keyword>
<reference evidence="7" key="1">
    <citation type="submission" date="2020-03" db="EMBL/GenBank/DDBJ databases">
        <authorList>
            <person name="He L."/>
        </authorList>
    </citation>
    <scope>NUCLEOTIDE SEQUENCE</scope>
    <source>
        <strain evidence="7">CkLH20</strain>
    </source>
</reference>
<accession>A0A9P6HUP5</accession>
<evidence type="ECO:0000256" key="1">
    <source>
        <dbReference type="ARBA" id="ARBA00004305"/>
    </source>
</evidence>
<dbReference type="InterPro" id="IPR002937">
    <property type="entry name" value="Amino_oxidase"/>
</dbReference>
<dbReference type="Pfam" id="PF01593">
    <property type="entry name" value="Amino_oxidase"/>
    <property type="match status" value="1"/>
</dbReference>
<dbReference type="Gene3D" id="3.50.50.60">
    <property type="entry name" value="FAD/NAD(P)-binding domain"/>
    <property type="match status" value="2"/>
</dbReference>
<evidence type="ECO:0000259" key="6">
    <source>
        <dbReference type="Pfam" id="PF01593"/>
    </source>
</evidence>
<dbReference type="RefSeq" id="XP_038740883.1">
    <property type="nucleotide sequence ID" value="XM_038893783.1"/>
</dbReference>
<feature type="domain" description="Amine oxidase" evidence="6">
    <location>
        <begin position="31"/>
        <end position="405"/>
    </location>
</feature>
<dbReference type="SUPFAM" id="SSF51905">
    <property type="entry name" value="FAD/NAD(P)-binding domain"/>
    <property type="match status" value="1"/>
</dbReference>
<dbReference type="GO" id="GO:0016491">
    <property type="term" value="F:oxidoreductase activity"/>
    <property type="evidence" value="ECO:0007669"/>
    <property type="project" value="InterPro"/>
</dbReference>
<sequence length="543" mass="59319">MTPDFTKLGRLTSQAESQDWDIIVVGSGHNGLTAAAYLAVAGKKVLVVERASYAGGGVASLPMAEPGYLSERHSAIHQMILANPLITHDELHLQSRYGLKYLQLDPCYAIVMPDKVLPIYRERHRTVEAIRNVAPEDADAYESFVDISRKITDLLMPSMFEPPRDDSAKIAASPYAQEIATVSASPSFDIIQRYFKNEILQVALLRFVTEIQLAHPTTKGTGLMVYLAFGLLDKYGLCVPEGTGSAFTNSVIRCLKDHGGDVLLDTEVIKVVTEGGRAVGVRTRFGELRAKEAVIGQIHPHNLDQLVDGLDPSITAPALNTRVSEFSLFLIHAALERPLRFKAGPIADKAVMNTCCPGNLKDLIKSYDDMAEGLLPENIMIGSSCVSSADPTRCPPGKSLLHCVVMCKAEPADGGWDAWERIKDDWAQKVFAYFSTYLENFTPDIVRSYHVVTPPDHQSDSPSFQRGDICGLSMAADQMGLNRPTPALAQYRVPGVDGFYLAGPFMHPGGGVWGGGRPVAKRVLEDLGMDFDQIFVNKAKSQL</sequence>
<organism evidence="7 8">
    <name type="scientific">Colletotrichum karsti</name>
    <dbReference type="NCBI Taxonomy" id="1095194"/>
    <lineage>
        <taxon>Eukaryota</taxon>
        <taxon>Fungi</taxon>
        <taxon>Dikarya</taxon>
        <taxon>Ascomycota</taxon>
        <taxon>Pezizomycotina</taxon>
        <taxon>Sordariomycetes</taxon>
        <taxon>Hypocreomycetidae</taxon>
        <taxon>Glomerellales</taxon>
        <taxon>Glomerellaceae</taxon>
        <taxon>Colletotrichum</taxon>
        <taxon>Colletotrichum boninense species complex</taxon>
    </lineage>
</organism>
<dbReference type="PANTHER" id="PTHR10668:SF103">
    <property type="entry name" value="PYRIDINE NUCLEOTIDE-DISULFIDE OXIDOREDUCTASE DOMAIN-CONTAINING PROTEIN 2"/>
    <property type="match status" value="1"/>
</dbReference>
<comment type="caution">
    <text evidence="7">The sequence shown here is derived from an EMBL/GenBank/DDBJ whole genome shotgun (WGS) entry which is preliminary data.</text>
</comment>
<protein>
    <recommendedName>
        <fullName evidence="5">Pyridine nucleotide-disulfide oxidoreductase domain-containing protein 2</fullName>
    </recommendedName>
</protein>
<evidence type="ECO:0000256" key="2">
    <source>
        <dbReference type="ARBA" id="ARBA00006046"/>
    </source>
</evidence>
<comment type="subcellular location">
    <subcellularLocation>
        <location evidence="1">Mitochondrion matrix</location>
    </subcellularLocation>
</comment>
<evidence type="ECO:0000256" key="4">
    <source>
        <dbReference type="ARBA" id="ARBA00038825"/>
    </source>
</evidence>
<dbReference type="GO" id="GO:0005759">
    <property type="term" value="C:mitochondrial matrix"/>
    <property type="evidence" value="ECO:0007669"/>
    <property type="project" value="UniProtKB-SubCell"/>
</dbReference>
<dbReference type="GeneID" id="62166857"/>
<name>A0A9P6HUP5_9PEZI</name>
<dbReference type="InterPro" id="IPR036188">
    <property type="entry name" value="FAD/NAD-bd_sf"/>
</dbReference>
<comment type="similarity">
    <text evidence="2">Belongs to the carotenoid/retinoid oxidoreductase family.</text>
</comment>
<reference evidence="7" key="2">
    <citation type="submission" date="2020-11" db="EMBL/GenBank/DDBJ databases">
        <title>Whole genome sequencing of Colletotrichum sp.</title>
        <authorList>
            <person name="Li H."/>
        </authorList>
    </citation>
    <scope>NUCLEOTIDE SEQUENCE</scope>
    <source>
        <strain evidence="7">CkLH20</strain>
    </source>
</reference>
<dbReference type="EMBL" id="JAATWM020000045">
    <property type="protein sequence ID" value="KAF9871422.1"/>
    <property type="molecule type" value="Genomic_DNA"/>
</dbReference>
<dbReference type="AlphaFoldDB" id="A0A9P6HUP5"/>
<dbReference type="PANTHER" id="PTHR10668">
    <property type="entry name" value="PHYTOENE DEHYDROGENASE"/>
    <property type="match status" value="1"/>
</dbReference>
<evidence type="ECO:0000256" key="5">
    <source>
        <dbReference type="ARBA" id="ARBA00040298"/>
    </source>
</evidence>
<proteinExistence type="inferred from homology"/>
<evidence type="ECO:0000256" key="3">
    <source>
        <dbReference type="ARBA" id="ARBA00037217"/>
    </source>
</evidence>
<dbReference type="OrthoDB" id="7777654at2759"/>
<dbReference type="Proteomes" id="UP000781932">
    <property type="component" value="Unassembled WGS sequence"/>
</dbReference>
<gene>
    <name evidence="7" type="ORF">CkaCkLH20_11069</name>
</gene>
<evidence type="ECO:0000313" key="7">
    <source>
        <dbReference type="EMBL" id="KAF9871422.1"/>
    </source>
</evidence>
<comment type="subunit">
    <text evidence="4">Interacts with COX5B; this interaction may contribute to localize PYROXD2 to the inner face of the inner mitochondrial membrane.</text>
</comment>